<dbReference type="AlphaFoldDB" id="A0A0L8VCM6"/>
<proteinExistence type="predicted"/>
<accession>A0A0L8VCM6</accession>
<organism evidence="1 2">
    <name type="scientific">Sunxiuqinia dokdonensis</name>
    <dbReference type="NCBI Taxonomy" id="1409788"/>
    <lineage>
        <taxon>Bacteria</taxon>
        <taxon>Pseudomonadati</taxon>
        <taxon>Bacteroidota</taxon>
        <taxon>Bacteroidia</taxon>
        <taxon>Marinilabiliales</taxon>
        <taxon>Prolixibacteraceae</taxon>
        <taxon>Sunxiuqinia</taxon>
    </lineage>
</organism>
<comment type="caution">
    <text evidence="1">The sequence shown here is derived from an EMBL/GenBank/DDBJ whole genome shotgun (WGS) entry which is preliminary data.</text>
</comment>
<dbReference type="Proteomes" id="UP000036958">
    <property type="component" value="Unassembled WGS sequence"/>
</dbReference>
<dbReference type="OrthoDB" id="671208at2"/>
<dbReference type="STRING" id="1409788.NC99_12350"/>
<reference evidence="2" key="1">
    <citation type="submission" date="2015-07" db="EMBL/GenBank/DDBJ databases">
        <title>Genome sequencing of Sunxiuqinia dokdonensis strain SK.</title>
        <authorList>
            <person name="Ahn S."/>
            <person name="Kim B.-C."/>
        </authorList>
    </citation>
    <scope>NUCLEOTIDE SEQUENCE [LARGE SCALE GENOMIC DNA]</scope>
    <source>
        <strain evidence="2">SK</strain>
    </source>
</reference>
<evidence type="ECO:0000313" key="1">
    <source>
        <dbReference type="EMBL" id="KOH45947.1"/>
    </source>
</evidence>
<sequence length="93" mass="10238">MNTQEKTEQMYALVDRRQQSGLSQTAFAQEEGVNLHTLRYWISKRDKEDVGSGGFIQLGAVTGTSISLRYPNGVELLLPSTIPVATLKGLVNL</sequence>
<dbReference type="RefSeq" id="WP_053180709.1">
    <property type="nucleotide sequence ID" value="NZ_LGIA01000059.1"/>
</dbReference>
<protein>
    <submittedName>
        <fullName evidence="1">Uncharacterized protein</fullName>
    </submittedName>
</protein>
<dbReference type="NCBIfam" id="NF047593">
    <property type="entry name" value="IS66_ISAeme5_TnpA"/>
    <property type="match status" value="1"/>
</dbReference>
<name>A0A0L8VCM6_9BACT</name>
<evidence type="ECO:0000313" key="2">
    <source>
        <dbReference type="Proteomes" id="UP000036958"/>
    </source>
</evidence>
<dbReference type="EMBL" id="LGIA01000059">
    <property type="protein sequence ID" value="KOH45947.1"/>
    <property type="molecule type" value="Genomic_DNA"/>
</dbReference>
<gene>
    <name evidence="1" type="ORF">NC99_12350</name>
</gene>
<keyword evidence="2" id="KW-1185">Reference proteome</keyword>